<name>A0ABS4T5L2_9PSEU</name>
<gene>
    <name evidence="1" type="ORF">JOF56_000108</name>
</gene>
<comment type="caution">
    <text evidence="1">The sequence shown here is derived from an EMBL/GenBank/DDBJ whole genome shotgun (WGS) entry which is preliminary data.</text>
</comment>
<evidence type="ECO:0000313" key="2">
    <source>
        <dbReference type="Proteomes" id="UP001519332"/>
    </source>
</evidence>
<organism evidence="1 2">
    <name type="scientific">Kibdelosporangium banguiense</name>
    <dbReference type="NCBI Taxonomy" id="1365924"/>
    <lineage>
        <taxon>Bacteria</taxon>
        <taxon>Bacillati</taxon>
        <taxon>Actinomycetota</taxon>
        <taxon>Actinomycetes</taxon>
        <taxon>Pseudonocardiales</taxon>
        <taxon>Pseudonocardiaceae</taxon>
        <taxon>Kibdelosporangium</taxon>
    </lineage>
</organism>
<dbReference type="PANTHER" id="PTHR33361">
    <property type="entry name" value="GLR0591 PROTEIN"/>
    <property type="match status" value="1"/>
</dbReference>
<sequence length="510" mass="56509">MIIQLADELLDVIAQEDPLNEFLDGYPGFEDRLPDPSQDAEAELVGRARRIAEQAQDLEPGVTRGVLLQQAEALVTRVESRLVEHTMWDFVVSPIAKLFSALPIISGDYLARLAAIPEYLAKSAQRHEMGAAAGRLPVAYRAKAAVGRIDAYLANESELRKGPETDALLARIRPAFIAYRDVLDDLPGRPEDQPGLCWLPDGEATYAALARMHTTTAQTPEQLHQAGLAAMARLDEEFAEIGKAPAAEIRSRIRNDPAMRYRSEDEVLAIPRAAIARAEQIAPQYFGLRPARQCEVRPTPAELAPNQSVASYSPIEAVYHANTYRWEQRDRCIAEANAFHEGVPGHHFQISLAKELTGLPRLRQAAWINAYLEGWGLYAERLADELGLYSSDEARLGMLVLESVRAARLVVDTGLHAFGWTRQQVVDYLRAGTAMNEVEIQQETDRYIELPGQGLSYLCGRLELDRIRTKAQTAMGPGFDLKAFHDVVLGAGPVPMGVLDEIVTDWMGER</sequence>
<dbReference type="Proteomes" id="UP001519332">
    <property type="component" value="Unassembled WGS sequence"/>
</dbReference>
<dbReference type="InterPro" id="IPR010281">
    <property type="entry name" value="DUF885"/>
</dbReference>
<dbReference type="EMBL" id="JAGINW010000001">
    <property type="protein sequence ID" value="MBP2319723.1"/>
    <property type="molecule type" value="Genomic_DNA"/>
</dbReference>
<dbReference type="RefSeq" id="WP_307854854.1">
    <property type="nucleotide sequence ID" value="NZ_JAGINW010000001.1"/>
</dbReference>
<dbReference type="Pfam" id="PF05960">
    <property type="entry name" value="DUF885"/>
    <property type="match status" value="1"/>
</dbReference>
<dbReference type="PANTHER" id="PTHR33361:SF2">
    <property type="entry name" value="DUF885 DOMAIN-CONTAINING PROTEIN"/>
    <property type="match status" value="1"/>
</dbReference>
<protein>
    <submittedName>
        <fullName evidence="1">Uncharacterized protein (DUF885 family)</fullName>
    </submittedName>
</protein>
<reference evidence="1 2" key="1">
    <citation type="submission" date="2021-03" db="EMBL/GenBank/DDBJ databases">
        <title>Sequencing the genomes of 1000 actinobacteria strains.</title>
        <authorList>
            <person name="Klenk H.-P."/>
        </authorList>
    </citation>
    <scope>NUCLEOTIDE SEQUENCE [LARGE SCALE GENOMIC DNA]</scope>
    <source>
        <strain evidence="1 2">DSM 46670</strain>
    </source>
</reference>
<evidence type="ECO:0000313" key="1">
    <source>
        <dbReference type="EMBL" id="MBP2319723.1"/>
    </source>
</evidence>
<keyword evidence="2" id="KW-1185">Reference proteome</keyword>
<accession>A0ABS4T5L2</accession>
<proteinExistence type="predicted"/>